<name>A0ABY4TYC5_9SPHN</name>
<keyword evidence="2" id="KW-1185">Reference proteome</keyword>
<dbReference type="RefSeq" id="WP_250754248.1">
    <property type="nucleotide sequence ID" value="NZ_CP098401.1"/>
</dbReference>
<accession>A0ABY4TYC5</accession>
<protein>
    <submittedName>
        <fullName evidence="1">Uncharacterized protein</fullName>
    </submittedName>
</protein>
<dbReference type="Proteomes" id="UP001055580">
    <property type="component" value="Chromosome"/>
</dbReference>
<organism evidence="1 2">
    <name type="scientific">Sphingomonas donggukensis</name>
    <dbReference type="NCBI Taxonomy" id="2949093"/>
    <lineage>
        <taxon>Bacteria</taxon>
        <taxon>Pseudomonadati</taxon>
        <taxon>Pseudomonadota</taxon>
        <taxon>Alphaproteobacteria</taxon>
        <taxon>Sphingomonadales</taxon>
        <taxon>Sphingomonadaceae</taxon>
        <taxon>Sphingomonas</taxon>
    </lineage>
</organism>
<evidence type="ECO:0000313" key="2">
    <source>
        <dbReference type="Proteomes" id="UP001055580"/>
    </source>
</evidence>
<dbReference type="EMBL" id="CP098401">
    <property type="protein sequence ID" value="URW76651.1"/>
    <property type="molecule type" value="Genomic_DNA"/>
</dbReference>
<proteinExistence type="predicted"/>
<sequence>MPDEDRAYFYHRAEVQMDLAERADHAAAINAHVALAEHYLDLCDPERLLAEARAGHDGLTPVGSA</sequence>
<gene>
    <name evidence="1" type="ORF">M9980_05425</name>
</gene>
<evidence type="ECO:0000313" key="1">
    <source>
        <dbReference type="EMBL" id="URW76651.1"/>
    </source>
</evidence>
<reference evidence="1" key="1">
    <citation type="submission" date="2022-05" db="EMBL/GenBank/DDBJ databases">
        <title>Sphingomonas sp. strain RMG20 Genome sequencing and assembly.</title>
        <authorList>
            <person name="Kim I."/>
        </authorList>
    </citation>
    <scope>NUCLEOTIDE SEQUENCE</scope>
    <source>
        <strain evidence="1">RMG20</strain>
    </source>
</reference>